<proteinExistence type="predicted"/>
<accession>A0A8S5T3M0</accession>
<evidence type="ECO:0000313" key="1">
    <source>
        <dbReference type="EMBL" id="DAF57846.1"/>
    </source>
</evidence>
<protein>
    <submittedName>
        <fullName evidence="1">Uncharacterized protein</fullName>
    </submittedName>
</protein>
<reference evidence="1" key="1">
    <citation type="journal article" date="2021" name="Proc. Natl. Acad. Sci. U.S.A.">
        <title>A Catalog of Tens of Thousands of Viruses from Human Metagenomes Reveals Hidden Associations with Chronic Diseases.</title>
        <authorList>
            <person name="Tisza M.J."/>
            <person name="Buck C.B."/>
        </authorList>
    </citation>
    <scope>NUCLEOTIDE SEQUENCE</scope>
    <source>
        <strain evidence="1">Ctg8V11</strain>
    </source>
</reference>
<name>A0A8S5T3M0_9CAUD</name>
<sequence length="64" mass="7264">MQPVHQLGKEYSPPTVRECSAMFSFLPLYHGLLCFAMHFSPLAVPPFIFRTIVCITYSSTLNVQ</sequence>
<dbReference type="EMBL" id="BK032740">
    <property type="protein sequence ID" value="DAF57846.1"/>
    <property type="molecule type" value="Genomic_DNA"/>
</dbReference>
<organism evidence="1">
    <name type="scientific">Siphoviridae sp. ctg8V11</name>
    <dbReference type="NCBI Taxonomy" id="2827910"/>
    <lineage>
        <taxon>Viruses</taxon>
        <taxon>Duplodnaviria</taxon>
        <taxon>Heunggongvirae</taxon>
        <taxon>Uroviricota</taxon>
        <taxon>Caudoviricetes</taxon>
    </lineage>
</organism>